<reference evidence="6" key="1">
    <citation type="submission" date="2021-05" db="EMBL/GenBank/DDBJ databases">
        <title>Direct Submission.</title>
        <authorList>
            <person name="Li K."/>
            <person name="Gao J."/>
        </authorList>
    </citation>
    <scope>NUCLEOTIDE SEQUENCE [LARGE SCALE GENOMIC DNA]</scope>
    <source>
        <strain evidence="6">HDS12</strain>
    </source>
</reference>
<protein>
    <recommendedName>
        <fullName evidence="4">Ketosynthase family 3 (KS3) domain-containing protein</fullName>
    </recommendedName>
</protein>
<dbReference type="InterPro" id="IPR016039">
    <property type="entry name" value="Thiolase-like"/>
</dbReference>
<proteinExistence type="inferred from homology"/>
<evidence type="ECO:0000256" key="1">
    <source>
        <dbReference type="ARBA" id="ARBA00008467"/>
    </source>
</evidence>
<keyword evidence="6" id="KW-1185">Reference proteome</keyword>
<dbReference type="SMART" id="SM00825">
    <property type="entry name" value="PKS_KS"/>
    <property type="match status" value="1"/>
</dbReference>
<dbReference type="Proteomes" id="UP000678016">
    <property type="component" value="Chromosome"/>
</dbReference>
<dbReference type="InterPro" id="IPR000794">
    <property type="entry name" value="Beta-ketoacyl_synthase"/>
</dbReference>
<dbReference type="Pfam" id="PF00109">
    <property type="entry name" value="ketoacyl-synt"/>
    <property type="match status" value="1"/>
</dbReference>
<dbReference type="InterPro" id="IPR014031">
    <property type="entry name" value="Ketoacyl_synth_C"/>
</dbReference>
<dbReference type="PANTHER" id="PTHR11712">
    <property type="entry name" value="POLYKETIDE SYNTHASE-RELATED"/>
    <property type="match status" value="1"/>
</dbReference>
<dbReference type="PROSITE" id="PS52004">
    <property type="entry name" value="KS3_2"/>
    <property type="match status" value="1"/>
</dbReference>
<dbReference type="InterPro" id="IPR020841">
    <property type="entry name" value="PKS_Beta-ketoAc_synthase_dom"/>
</dbReference>
<evidence type="ECO:0000313" key="6">
    <source>
        <dbReference type="Proteomes" id="UP000678016"/>
    </source>
</evidence>
<dbReference type="SUPFAM" id="SSF53901">
    <property type="entry name" value="Thiolase-like"/>
    <property type="match status" value="2"/>
</dbReference>
<dbReference type="InterPro" id="IPR014030">
    <property type="entry name" value="Ketoacyl_synth_N"/>
</dbReference>
<dbReference type="Pfam" id="PF02801">
    <property type="entry name" value="Ketoacyl-synt_C"/>
    <property type="match status" value="1"/>
</dbReference>
<sequence>MTAEVYVSGFGVFSAFGFGQEALVDGVFSGTPAFGPVTRFDVSRCRTDQAATYQEKDGTGSAPGTVDVAIACASQAIDMAGWPSPATLPIVLATKLRAPSVEPESPAELTELVADRLGLGRPRRTFVNACCAAANAIIHGAQLIRSGVSSAVLAGGAFLVDRQAFSLFDSARALAADGRLRPFDQERQGVLLGDGGAMLLLESGESLRARGAPPLARMAGWAMTDDAHHVAQPHPAGTGVAAAVTQALHRSGIGADELTYVNAHGTGTPLNDTAEAAGLHTALGPHTKKTFVSGTKSTTGHALEASGALEAVITLLAMRSSVLPPTAALHRPDTRHPLRHVSVPEEVEVTSALSLNSSVGGVNSAILLVGA</sequence>
<dbReference type="PANTHER" id="PTHR11712:SF336">
    <property type="entry name" value="3-OXOACYL-[ACYL-CARRIER-PROTEIN] SYNTHASE, MITOCHONDRIAL"/>
    <property type="match status" value="1"/>
</dbReference>
<gene>
    <name evidence="5" type="ORF">KGD83_15180</name>
</gene>
<dbReference type="Gene3D" id="3.40.47.10">
    <property type="match status" value="1"/>
</dbReference>
<evidence type="ECO:0000313" key="5">
    <source>
        <dbReference type="EMBL" id="QUX26731.1"/>
    </source>
</evidence>
<evidence type="ECO:0000259" key="4">
    <source>
        <dbReference type="PROSITE" id="PS52004"/>
    </source>
</evidence>
<feature type="domain" description="Ketosynthase family 3 (KS3)" evidence="4">
    <location>
        <begin position="1"/>
        <end position="370"/>
    </location>
</feature>
<dbReference type="EMBL" id="CP074132">
    <property type="protein sequence ID" value="QUX26731.1"/>
    <property type="molecule type" value="Genomic_DNA"/>
</dbReference>
<organism evidence="5 6">
    <name type="scientific">Nocardiopsis akebiae</name>
    <dbReference type="NCBI Taxonomy" id="2831968"/>
    <lineage>
        <taxon>Bacteria</taxon>
        <taxon>Bacillati</taxon>
        <taxon>Actinomycetota</taxon>
        <taxon>Actinomycetes</taxon>
        <taxon>Streptosporangiales</taxon>
        <taxon>Nocardiopsidaceae</taxon>
        <taxon>Nocardiopsis</taxon>
    </lineage>
</organism>
<comment type="similarity">
    <text evidence="1 3">Belongs to the thiolase-like superfamily. Beta-ketoacyl-ACP synthases family.</text>
</comment>
<dbReference type="RefSeq" id="WP_212639832.1">
    <property type="nucleotide sequence ID" value="NZ_CP074132.1"/>
</dbReference>
<name>A0ABX8BX80_9ACTN</name>
<evidence type="ECO:0000256" key="3">
    <source>
        <dbReference type="RuleBase" id="RU003694"/>
    </source>
</evidence>
<evidence type="ECO:0000256" key="2">
    <source>
        <dbReference type="ARBA" id="ARBA00022679"/>
    </source>
</evidence>
<accession>A0ABX8BX80</accession>
<keyword evidence="2 3" id="KW-0808">Transferase</keyword>